<evidence type="ECO:0000256" key="1">
    <source>
        <dbReference type="SAM" id="MobiDB-lite"/>
    </source>
</evidence>
<reference evidence="2" key="1">
    <citation type="journal article" date="2021" name="New Phytol.">
        <title>Evolutionary innovations through gain and loss of genes in the ectomycorrhizal Boletales.</title>
        <authorList>
            <person name="Wu G."/>
            <person name="Miyauchi S."/>
            <person name="Morin E."/>
            <person name="Kuo A."/>
            <person name="Drula E."/>
            <person name="Varga T."/>
            <person name="Kohler A."/>
            <person name="Feng B."/>
            <person name="Cao Y."/>
            <person name="Lipzen A."/>
            <person name="Daum C."/>
            <person name="Hundley H."/>
            <person name="Pangilinan J."/>
            <person name="Johnson J."/>
            <person name="Barry K."/>
            <person name="LaButti K."/>
            <person name="Ng V."/>
            <person name="Ahrendt S."/>
            <person name="Min B."/>
            <person name="Choi I.G."/>
            <person name="Park H."/>
            <person name="Plett J.M."/>
            <person name="Magnuson J."/>
            <person name="Spatafora J.W."/>
            <person name="Nagy L.G."/>
            <person name="Henrissat B."/>
            <person name="Grigoriev I.V."/>
            <person name="Yang Z.L."/>
            <person name="Xu J."/>
            <person name="Martin F.M."/>
        </authorList>
    </citation>
    <scope>NUCLEOTIDE SEQUENCE</scope>
    <source>
        <strain evidence="2">KKN 215</strain>
    </source>
</reference>
<keyword evidence="3" id="KW-1185">Reference proteome</keyword>
<organism evidence="2 3">
    <name type="scientific">Cristinia sonorae</name>
    <dbReference type="NCBI Taxonomy" id="1940300"/>
    <lineage>
        <taxon>Eukaryota</taxon>
        <taxon>Fungi</taxon>
        <taxon>Dikarya</taxon>
        <taxon>Basidiomycota</taxon>
        <taxon>Agaricomycotina</taxon>
        <taxon>Agaricomycetes</taxon>
        <taxon>Agaricomycetidae</taxon>
        <taxon>Agaricales</taxon>
        <taxon>Pleurotineae</taxon>
        <taxon>Stephanosporaceae</taxon>
        <taxon>Cristinia</taxon>
    </lineage>
</organism>
<dbReference type="Proteomes" id="UP000813824">
    <property type="component" value="Unassembled WGS sequence"/>
</dbReference>
<dbReference type="AlphaFoldDB" id="A0A8K0XKI0"/>
<accession>A0A8K0XKI0</accession>
<feature type="region of interest" description="Disordered" evidence="1">
    <location>
        <begin position="150"/>
        <end position="188"/>
    </location>
</feature>
<comment type="caution">
    <text evidence="2">The sequence shown here is derived from an EMBL/GenBank/DDBJ whole genome shotgun (WGS) entry which is preliminary data.</text>
</comment>
<sequence>MLNNPYKIPRSDVDVQGLTDKLFFYYTTTTADTDAINTDVAARDRAIAELADDPTKVYKPMLNPGAVVPFGQNPDATLARLDAEIAKVPKTIKDHVWRLQCVGTASLLFMEYKVHYPLLEHHDLYMKVLDGAGARAAAFFREYGVRMGFNTTPPTRSTPRRRRANPSNAGGSGSNPMTTPPSRNPALLGSRLSDREIEAYLDNPSKLFSMEFKYLDSEDSGLWELHSHLTTREGMEYLINMDGCDGTIPLDGGALQVLLKDSIVTRSA</sequence>
<evidence type="ECO:0000313" key="2">
    <source>
        <dbReference type="EMBL" id="KAH8080702.1"/>
    </source>
</evidence>
<gene>
    <name evidence="2" type="ORF">BXZ70DRAFT_960063</name>
</gene>
<proteinExistence type="predicted"/>
<protein>
    <submittedName>
        <fullName evidence="2">Uncharacterized protein</fullName>
    </submittedName>
</protein>
<dbReference type="OrthoDB" id="2737768at2759"/>
<evidence type="ECO:0000313" key="3">
    <source>
        <dbReference type="Proteomes" id="UP000813824"/>
    </source>
</evidence>
<name>A0A8K0XKI0_9AGAR</name>
<dbReference type="EMBL" id="JAEVFJ010000053">
    <property type="protein sequence ID" value="KAH8080702.1"/>
    <property type="molecule type" value="Genomic_DNA"/>
</dbReference>